<accession>A0A174RQK1</accession>
<evidence type="ECO:0000313" key="6">
    <source>
        <dbReference type="Proteomes" id="UP000260874"/>
    </source>
</evidence>
<evidence type="ECO:0000313" key="5">
    <source>
        <dbReference type="Proteomes" id="UP000095788"/>
    </source>
</evidence>
<dbReference type="Proteomes" id="UP000095788">
    <property type="component" value="Unassembled WGS sequence"/>
</dbReference>
<evidence type="ECO:0000313" key="4">
    <source>
        <dbReference type="EMBL" id="RGM57834.1"/>
    </source>
</evidence>
<evidence type="ECO:0008006" key="8">
    <source>
        <dbReference type="Google" id="ProtNLM"/>
    </source>
</evidence>
<sequence>MNRYRLLFSIILLLCFSPCLRAGEWQWSVTLDGFVSNETNRNPTAFLWIPADCMRVKTILVGQHNMSEETLFDNPLFREKMQKLGIGFVWITPGIDQQWDVSKGTQRIFEKMMADLADVSGYSELKNVPIVPIGHSAMATYPWNFAAWNAERTLAVISLHGDAPRTNLTGYGRENLEWGRTRNINGIPGLMIEGEYEWWEARVNPALAFRMMYPESCISFLCDAGRGHFDVADETAAYIALFLEKAVSLRLTDEVTKDGKVKLNPINPTKGWLAERWHPNQKKRAKAAFYSQYKGDVHDAFWYFDREMAEATEARYVQSRGKEEQYLGFEQSGSLLAYDKKQHVRVQPRFNPKADGITFHLKAVCTDSLRTKLSDEHADATPTISRICGPVEKVNDTTFKVSFYRMGMDNPRRTGDICLLASQTGDRRYKSAVQEVSIRIPYRNTAGERQHILFPGLPDVETGSGSLSLKATSDCGLPVSYYIKEGPAEIEGDQIVFTPIPPRSKFPVKVTVVAWQYGVAGKVQTAEPVERSFYIKKELIKRL</sequence>
<evidence type="ECO:0000313" key="7">
    <source>
        <dbReference type="Proteomes" id="UP000261295"/>
    </source>
</evidence>
<dbReference type="EMBL" id="CZBF01000003">
    <property type="protein sequence ID" value="CUP87883.1"/>
    <property type="molecule type" value="Genomic_DNA"/>
</dbReference>
<reference evidence="2 5" key="1">
    <citation type="submission" date="2015-09" db="EMBL/GenBank/DDBJ databases">
        <authorList>
            <consortium name="Pathogen Informatics"/>
        </authorList>
    </citation>
    <scope>NUCLEOTIDE SEQUENCE [LARGE SCALE GENOMIC DNA]</scope>
    <source>
        <strain evidence="2 5">2789STDY5834942</strain>
    </source>
</reference>
<reference evidence="6 7" key="2">
    <citation type="submission" date="2018-08" db="EMBL/GenBank/DDBJ databases">
        <title>A genome reference for cultivated species of the human gut microbiota.</title>
        <authorList>
            <person name="Zou Y."/>
            <person name="Xue W."/>
            <person name="Luo G."/>
        </authorList>
    </citation>
    <scope>NUCLEOTIDE SEQUENCE [LARGE SCALE GENOMIC DNA]</scope>
    <source>
        <strain evidence="4 7">OM07-9</strain>
        <strain evidence="3 6">TF09-22</strain>
    </source>
</reference>
<evidence type="ECO:0000256" key="1">
    <source>
        <dbReference type="SAM" id="SignalP"/>
    </source>
</evidence>
<evidence type="ECO:0000313" key="2">
    <source>
        <dbReference type="EMBL" id="CUP87883.1"/>
    </source>
</evidence>
<dbReference type="Proteomes" id="UP000261295">
    <property type="component" value="Unassembled WGS sequence"/>
</dbReference>
<organism evidence="2 5">
    <name type="scientific">Bacteroides uniformis</name>
    <dbReference type="NCBI Taxonomy" id="820"/>
    <lineage>
        <taxon>Bacteria</taxon>
        <taxon>Pseudomonadati</taxon>
        <taxon>Bacteroidota</taxon>
        <taxon>Bacteroidia</taxon>
        <taxon>Bacteroidales</taxon>
        <taxon>Bacteroidaceae</taxon>
        <taxon>Bacteroides</taxon>
    </lineage>
</organism>
<proteinExistence type="predicted"/>
<dbReference type="RefSeq" id="WP_044468216.1">
    <property type="nucleotide sequence ID" value="NZ_CALNHV010000007.1"/>
</dbReference>
<evidence type="ECO:0000313" key="3">
    <source>
        <dbReference type="EMBL" id="RGK86221.1"/>
    </source>
</evidence>
<name>A0A174RQK1_BACUN</name>
<protein>
    <recommendedName>
        <fullName evidence="8">Alpha/beta hydrolase</fullName>
    </recommendedName>
</protein>
<dbReference type="EMBL" id="QSTL01000002">
    <property type="protein sequence ID" value="RGM57834.1"/>
    <property type="molecule type" value="Genomic_DNA"/>
</dbReference>
<dbReference type="AlphaFoldDB" id="A0A174RQK1"/>
<feature type="chain" id="PRO_5036008858" description="Alpha/beta hydrolase" evidence="1">
    <location>
        <begin position="22"/>
        <end position="543"/>
    </location>
</feature>
<gene>
    <name evidence="4" type="ORF">DXC07_03300</name>
    <name evidence="3" type="ORF">DXC91_10085</name>
    <name evidence="2" type="ORF">ERS852554_02105</name>
</gene>
<keyword evidence="1" id="KW-0732">Signal</keyword>
<feature type="signal peptide" evidence="1">
    <location>
        <begin position="1"/>
        <end position="21"/>
    </location>
</feature>
<dbReference type="Proteomes" id="UP000260874">
    <property type="component" value="Unassembled WGS sequence"/>
</dbReference>
<dbReference type="EMBL" id="QSRB01000006">
    <property type="protein sequence ID" value="RGK86221.1"/>
    <property type="molecule type" value="Genomic_DNA"/>
</dbReference>